<feature type="non-terminal residue" evidence="11">
    <location>
        <position position="95"/>
    </location>
</feature>
<name>A0A7J9F2A6_9ROSI</name>
<keyword evidence="12" id="KW-1185">Reference proteome</keyword>
<keyword evidence="3 9" id="KW-0813">Transport</keyword>
<keyword evidence="4 8" id="KW-0812">Transmembrane</keyword>
<evidence type="ECO:0000256" key="6">
    <source>
        <dbReference type="ARBA" id="ARBA00022989"/>
    </source>
</evidence>
<dbReference type="GO" id="GO:0005743">
    <property type="term" value="C:mitochondrial inner membrane"/>
    <property type="evidence" value="ECO:0007669"/>
    <property type="project" value="InterPro"/>
</dbReference>
<evidence type="ECO:0000256" key="10">
    <source>
        <dbReference type="RuleBase" id="RU368008"/>
    </source>
</evidence>
<dbReference type="InterPro" id="IPR002113">
    <property type="entry name" value="ADT_euk_type"/>
</dbReference>
<dbReference type="PANTHER" id="PTHR45635:SF23">
    <property type="entry name" value="ADP_ATP TRANSLOCASE"/>
    <property type="match status" value="1"/>
</dbReference>
<evidence type="ECO:0000313" key="12">
    <source>
        <dbReference type="Proteomes" id="UP000593568"/>
    </source>
</evidence>
<evidence type="ECO:0000256" key="3">
    <source>
        <dbReference type="ARBA" id="ARBA00022448"/>
    </source>
</evidence>
<evidence type="ECO:0000313" key="11">
    <source>
        <dbReference type="EMBL" id="MBA0779064.1"/>
    </source>
</evidence>
<evidence type="ECO:0000256" key="5">
    <source>
        <dbReference type="ARBA" id="ARBA00022737"/>
    </source>
</evidence>
<dbReference type="InterPro" id="IPR023395">
    <property type="entry name" value="MCP_dom_sf"/>
</dbReference>
<keyword evidence="7 8" id="KW-0472">Membrane</keyword>
<evidence type="ECO:0000256" key="1">
    <source>
        <dbReference type="ARBA" id="ARBA00004141"/>
    </source>
</evidence>
<proteinExistence type="inferred from homology"/>
<dbReference type="Pfam" id="PF00153">
    <property type="entry name" value="Mito_carr"/>
    <property type="match status" value="1"/>
</dbReference>
<feature type="repeat" description="Solcar" evidence="8">
    <location>
        <begin position="30"/>
        <end position="95"/>
    </location>
</feature>
<dbReference type="PANTHER" id="PTHR45635">
    <property type="entry name" value="ADP,ATP CARRIER PROTEIN 1-RELATED-RELATED"/>
    <property type="match status" value="1"/>
</dbReference>
<organism evidence="11 12">
    <name type="scientific">Gossypium trilobum</name>
    <dbReference type="NCBI Taxonomy" id="34281"/>
    <lineage>
        <taxon>Eukaryota</taxon>
        <taxon>Viridiplantae</taxon>
        <taxon>Streptophyta</taxon>
        <taxon>Embryophyta</taxon>
        <taxon>Tracheophyta</taxon>
        <taxon>Spermatophyta</taxon>
        <taxon>Magnoliopsida</taxon>
        <taxon>eudicotyledons</taxon>
        <taxon>Gunneridae</taxon>
        <taxon>Pentapetalae</taxon>
        <taxon>rosids</taxon>
        <taxon>malvids</taxon>
        <taxon>Malvales</taxon>
        <taxon>Malvaceae</taxon>
        <taxon>Malvoideae</taxon>
        <taxon>Gossypium</taxon>
    </lineage>
</organism>
<dbReference type="EMBL" id="JABEZW010000011">
    <property type="protein sequence ID" value="MBA0779064.1"/>
    <property type="molecule type" value="Genomic_DNA"/>
</dbReference>
<comment type="subunit">
    <text evidence="10">Monomer.</text>
</comment>
<comment type="function">
    <text evidence="10">Catalyzes the exchange of ADP and ATP across the membrane.</text>
</comment>
<gene>
    <name evidence="11" type="ORF">Gotri_003347</name>
</gene>
<evidence type="ECO:0000256" key="8">
    <source>
        <dbReference type="PROSITE-ProRule" id="PRU00282"/>
    </source>
</evidence>
<comment type="caution">
    <text evidence="11">The sequence shown here is derived from an EMBL/GenBank/DDBJ whole genome shotgun (WGS) entry which is preliminary data.</text>
</comment>
<sequence length="95" mass="10234">MVELGFWISGNMATYPLDTVSRRMMMTSGSGRPMLGSGYSICGEMAGYPLDTVSRRMMMTSGAVRYKGTLHAIAHNLTTEGEKSFYSGSGAHILG</sequence>
<dbReference type="GO" id="GO:0005471">
    <property type="term" value="F:ATP:ADP antiporter activity"/>
    <property type="evidence" value="ECO:0007669"/>
    <property type="project" value="UniProtKB-UniRule"/>
</dbReference>
<dbReference type="Gene3D" id="1.50.40.10">
    <property type="entry name" value="Mitochondrial carrier domain"/>
    <property type="match status" value="1"/>
</dbReference>
<dbReference type="Proteomes" id="UP000593568">
    <property type="component" value="Unassembled WGS sequence"/>
</dbReference>
<evidence type="ECO:0000256" key="7">
    <source>
        <dbReference type="ARBA" id="ARBA00023136"/>
    </source>
</evidence>
<evidence type="ECO:0000256" key="4">
    <source>
        <dbReference type="ARBA" id="ARBA00022692"/>
    </source>
</evidence>
<dbReference type="PROSITE" id="PS50920">
    <property type="entry name" value="SOLCAR"/>
    <property type="match status" value="1"/>
</dbReference>
<accession>A0A7J9F2A6</accession>
<dbReference type="SUPFAM" id="SSF103506">
    <property type="entry name" value="Mitochondrial carrier"/>
    <property type="match status" value="1"/>
</dbReference>
<protein>
    <recommendedName>
        <fullName evidence="10">ADP/ATP translocase</fullName>
    </recommendedName>
    <alternativeName>
        <fullName evidence="10">ADP,ATP carrier protein</fullName>
    </alternativeName>
</protein>
<evidence type="ECO:0000256" key="9">
    <source>
        <dbReference type="RuleBase" id="RU000488"/>
    </source>
</evidence>
<dbReference type="InterPro" id="IPR018108">
    <property type="entry name" value="MCP_transmembrane"/>
</dbReference>
<keyword evidence="5" id="KW-0677">Repeat</keyword>
<evidence type="ECO:0000256" key="2">
    <source>
        <dbReference type="ARBA" id="ARBA00006375"/>
    </source>
</evidence>
<dbReference type="AlphaFoldDB" id="A0A7J9F2A6"/>
<comment type="subcellular location">
    <subcellularLocation>
        <location evidence="1 10">Membrane</location>
        <topology evidence="1 10">Multi-pass membrane protein</topology>
    </subcellularLocation>
</comment>
<keyword evidence="6" id="KW-1133">Transmembrane helix</keyword>
<reference evidence="11 12" key="1">
    <citation type="journal article" date="2019" name="Genome Biol. Evol.">
        <title>Insights into the evolution of the New World diploid cottons (Gossypium, subgenus Houzingenia) based on genome sequencing.</title>
        <authorList>
            <person name="Grover C.E."/>
            <person name="Arick M.A. 2nd"/>
            <person name="Thrash A."/>
            <person name="Conover J.L."/>
            <person name="Sanders W.S."/>
            <person name="Peterson D.G."/>
            <person name="Frelichowski J.E."/>
            <person name="Scheffler J.A."/>
            <person name="Scheffler B.E."/>
            <person name="Wendel J.F."/>
        </authorList>
    </citation>
    <scope>NUCLEOTIDE SEQUENCE [LARGE SCALE GENOMIC DNA]</scope>
    <source>
        <strain evidence="11">8</strain>
        <tissue evidence="11">Leaf</tissue>
    </source>
</reference>
<dbReference type="GO" id="GO:0140021">
    <property type="term" value="P:mitochondrial ADP transmembrane transport"/>
    <property type="evidence" value="ECO:0007669"/>
    <property type="project" value="InterPro"/>
</dbReference>
<dbReference type="GO" id="GO:1990544">
    <property type="term" value="P:mitochondrial ATP transmembrane transport"/>
    <property type="evidence" value="ECO:0007669"/>
    <property type="project" value="InterPro"/>
</dbReference>
<comment type="similarity">
    <text evidence="2 9">Belongs to the mitochondrial carrier (TC 2.A.29) family.</text>
</comment>